<keyword evidence="6" id="KW-0963">Cytoplasm</keyword>
<sequence length="125" mass="13988">MKTKEPDVFAEMRSPDSVFLFVPAKDSPAIPADLTDIQAFCHLQLDVEDGLWLYIWEIHAFRPGNGQGSAIMRVLKSAARTLELDGLGLTVFSENTRAVEFYKGQGFRGRKDDGKTMSMAWDTES</sequence>
<gene>
    <name evidence="13" type="ORF">J8273_3350</name>
</gene>
<keyword evidence="7" id="KW-0808">Transferase</keyword>
<name>A0A8J6E3I2_9EUKA</name>
<reference evidence="13" key="1">
    <citation type="submission" date="2021-05" db="EMBL/GenBank/DDBJ databases">
        <title>A free-living protist that lacks canonical eukaryotic 1 DNA replication and segregation systems.</title>
        <authorList>
            <person name="Salas-Leiva D.E."/>
            <person name="Tromer E.C."/>
            <person name="Curtis B.A."/>
            <person name="Jerlstrom-Hultqvist J."/>
            <person name="Kolisko M."/>
            <person name="Yi Z."/>
            <person name="Salas-Leiva J.S."/>
            <person name="Gallot-Lavallee L."/>
            <person name="Kops G.J.P.L."/>
            <person name="Archibald J.M."/>
            <person name="Simpson A.G.B."/>
            <person name="Roger A.J."/>
        </authorList>
    </citation>
    <scope>NUCLEOTIDE SEQUENCE</scope>
    <source>
        <strain evidence="13">BICM</strain>
    </source>
</reference>
<evidence type="ECO:0000259" key="12">
    <source>
        <dbReference type="PROSITE" id="PS51186"/>
    </source>
</evidence>
<evidence type="ECO:0000256" key="10">
    <source>
        <dbReference type="ARBA" id="ARBA00047821"/>
    </source>
</evidence>
<evidence type="ECO:0000256" key="1">
    <source>
        <dbReference type="ARBA" id="ARBA00004123"/>
    </source>
</evidence>
<dbReference type="OrthoDB" id="424551at2759"/>
<feature type="domain" description="N-acetyltransferase" evidence="12">
    <location>
        <begin position="1"/>
        <end position="124"/>
    </location>
</feature>
<evidence type="ECO:0000313" key="14">
    <source>
        <dbReference type="Proteomes" id="UP000717585"/>
    </source>
</evidence>
<dbReference type="Proteomes" id="UP000717585">
    <property type="component" value="Unassembled WGS sequence"/>
</dbReference>
<accession>A0A8J6E3I2</accession>
<evidence type="ECO:0000256" key="4">
    <source>
        <dbReference type="ARBA" id="ARBA00012950"/>
    </source>
</evidence>
<comment type="caution">
    <text evidence="13">The sequence shown here is derived from an EMBL/GenBank/DDBJ whole genome shotgun (WGS) entry which is preliminary data.</text>
</comment>
<evidence type="ECO:0000313" key="13">
    <source>
        <dbReference type="EMBL" id="KAG9393217.1"/>
    </source>
</evidence>
<comment type="catalytic activity">
    <reaction evidence="10">
        <text>N-terminal L-seryl-[histone H2A] + acetyl-CoA = N-terminal N(alpha)-acetyl-L-seryl-[histone H2A] + CoA + H(+)</text>
        <dbReference type="Rhea" id="RHEA:50600"/>
        <dbReference type="Rhea" id="RHEA-COMP:12742"/>
        <dbReference type="Rhea" id="RHEA-COMP:12744"/>
        <dbReference type="ChEBI" id="CHEBI:15378"/>
        <dbReference type="ChEBI" id="CHEBI:57287"/>
        <dbReference type="ChEBI" id="CHEBI:57288"/>
        <dbReference type="ChEBI" id="CHEBI:64738"/>
        <dbReference type="ChEBI" id="CHEBI:83690"/>
        <dbReference type="EC" id="2.3.1.257"/>
    </reaction>
</comment>
<dbReference type="AlphaFoldDB" id="A0A8J6E3I2"/>
<dbReference type="GO" id="GO:0043998">
    <property type="term" value="F:histone H2A acetyltransferase activity"/>
    <property type="evidence" value="ECO:0007669"/>
    <property type="project" value="InterPro"/>
</dbReference>
<dbReference type="InterPro" id="IPR039949">
    <property type="entry name" value="NAA40"/>
</dbReference>
<dbReference type="PANTHER" id="PTHR20531">
    <property type="entry name" value="N-ALPHA-ACETYLTRANSFERASE 40"/>
    <property type="match status" value="1"/>
</dbReference>
<keyword evidence="9" id="KW-0012">Acyltransferase</keyword>
<keyword evidence="8" id="KW-0539">Nucleus</keyword>
<evidence type="ECO:0000256" key="8">
    <source>
        <dbReference type="ARBA" id="ARBA00023242"/>
    </source>
</evidence>
<dbReference type="Pfam" id="PF00583">
    <property type="entry name" value="Acetyltransf_1"/>
    <property type="match status" value="1"/>
</dbReference>
<dbReference type="PROSITE" id="PS51186">
    <property type="entry name" value="GNAT"/>
    <property type="match status" value="1"/>
</dbReference>
<evidence type="ECO:0000256" key="3">
    <source>
        <dbReference type="ARBA" id="ARBA00008870"/>
    </source>
</evidence>
<evidence type="ECO:0000256" key="2">
    <source>
        <dbReference type="ARBA" id="ARBA00004496"/>
    </source>
</evidence>
<proteinExistence type="inferred from homology"/>
<evidence type="ECO:0000256" key="5">
    <source>
        <dbReference type="ARBA" id="ARBA00015043"/>
    </source>
</evidence>
<dbReference type="SUPFAM" id="SSF55729">
    <property type="entry name" value="Acyl-CoA N-acyltransferases (Nat)"/>
    <property type="match status" value="1"/>
</dbReference>
<comment type="subcellular location">
    <subcellularLocation>
        <location evidence="2">Cytoplasm</location>
    </subcellularLocation>
    <subcellularLocation>
        <location evidence="1">Nucleus</location>
    </subcellularLocation>
</comment>
<dbReference type="PANTHER" id="PTHR20531:SF1">
    <property type="entry name" value="N-ALPHA-ACETYLTRANSFERASE 40"/>
    <property type="match status" value="1"/>
</dbReference>
<evidence type="ECO:0000256" key="11">
    <source>
        <dbReference type="ARBA" id="ARBA00049524"/>
    </source>
</evidence>
<dbReference type="InterPro" id="IPR000182">
    <property type="entry name" value="GNAT_dom"/>
</dbReference>
<dbReference type="InterPro" id="IPR016181">
    <property type="entry name" value="Acyl_CoA_acyltransferase"/>
</dbReference>
<dbReference type="GO" id="GO:0010485">
    <property type="term" value="F:histone H4 acetyltransferase activity"/>
    <property type="evidence" value="ECO:0007669"/>
    <property type="project" value="InterPro"/>
</dbReference>
<evidence type="ECO:0000256" key="6">
    <source>
        <dbReference type="ARBA" id="ARBA00022490"/>
    </source>
</evidence>
<evidence type="ECO:0000256" key="9">
    <source>
        <dbReference type="ARBA" id="ARBA00023315"/>
    </source>
</evidence>
<evidence type="ECO:0000256" key="7">
    <source>
        <dbReference type="ARBA" id="ARBA00022679"/>
    </source>
</evidence>
<dbReference type="GO" id="GO:0005737">
    <property type="term" value="C:cytoplasm"/>
    <property type="evidence" value="ECO:0007669"/>
    <property type="project" value="UniProtKB-SubCell"/>
</dbReference>
<keyword evidence="14" id="KW-1185">Reference proteome</keyword>
<dbReference type="Gene3D" id="3.40.630.30">
    <property type="match status" value="1"/>
</dbReference>
<organism evidence="13 14">
    <name type="scientific">Carpediemonas membranifera</name>
    <dbReference type="NCBI Taxonomy" id="201153"/>
    <lineage>
        <taxon>Eukaryota</taxon>
        <taxon>Metamonada</taxon>
        <taxon>Carpediemonas-like organisms</taxon>
        <taxon>Carpediemonas</taxon>
    </lineage>
</organism>
<protein>
    <recommendedName>
        <fullName evidence="5">N-alpha-acetyltransferase 40</fullName>
        <ecNumber evidence="4">2.3.1.257</ecNumber>
    </recommendedName>
</protein>
<dbReference type="GO" id="GO:1990189">
    <property type="term" value="F:protein N-terminal-serine acetyltransferase activity"/>
    <property type="evidence" value="ECO:0007669"/>
    <property type="project" value="UniProtKB-EC"/>
</dbReference>
<comment type="similarity">
    <text evidence="3">Belongs to the acetyltransferase family. NAA40 subfamily.</text>
</comment>
<dbReference type="GO" id="GO:0005634">
    <property type="term" value="C:nucleus"/>
    <property type="evidence" value="ECO:0007669"/>
    <property type="project" value="UniProtKB-SubCell"/>
</dbReference>
<comment type="catalytic activity">
    <reaction evidence="11">
        <text>N-terminal L-seryl-[histone H4] + acetyl-CoA = N-terminal N(alpha)-acetyl-L-seryl-[histone H4] + CoA + H(+)</text>
        <dbReference type="Rhea" id="RHEA:50596"/>
        <dbReference type="Rhea" id="RHEA-COMP:12740"/>
        <dbReference type="Rhea" id="RHEA-COMP:12743"/>
        <dbReference type="ChEBI" id="CHEBI:15378"/>
        <dbReference type="ChEBI" id="CHEBI:57287"/>
        <dbReference type="ChEBI" id="CHEBI:57288"/>
        <dbReference type="ChEBI" id="CHEBI:64738"/>
        <dbReference type="ChEBI" id="CHEBI:83690"/>
        <dbReference type="EC" id="2.3.1.257"/>
    </reaction>
</comment>
<dbReference type="EMBL" id="JAHDYR010000025">
    <property type="protein sequence ID" value="KAG9393217.1"/>
    <property type="molecule type" value="Genomic_DNA"/>
</dbReference>
<dbReference type="EC" id="2.3.1.257" evidence="4"/>